<keyword evidence="2" id="KW-1185">Reference proteome</keyword>
<name>A0AAW4L558_9BACT</name>
<reference evidence="1 2" key="1">
    <citation type="submission" date="2021-05" db="EMBL/GenBank/DDBJ databases">
        <title>The draft genome of Geobacter pelophilus DSM 12255.</title>
        <authorList>
            <person name="Xu Z."/>
            <person name="Masuda Y."/>
            <person name="Itoh H."/>
            <person name="Senoo K."/>
        </authorList>
    </citation>
    <scope>NUCLEOTIDE SEQUENCE [LARGE SCALE GENOMIC DNA]</scope>
    <source>
        <strain evidence="1 2">DSM 12255</strain>
    </source>
</reference>
<evidence type="ECO:0008006" key="3">
    <source>
        <dbReference type="Google" id="ProtNLM"/>
    </source>
</evidence>
<dbReference type="EMBL" id="JAHCVJ010000009">
    <property type="protein sequence ID" value="MBT0666136.1"/>
    <property type="molecule type" value="Genomic_DNA"/>
</dbReference>
<dbReference type="InterPro" id="IPR046357">
    <property type="entry name" value="PPIase_dom_sf"/>
</dbReference>
<evidence type="ECO:0000313" key="2">
    <source>
        <dbReference type="Proteomes" id="UP000811899"/>
    </source>
</evidence>
<dbReference type="Proteomes" id="UP000811899">
    <property type="component" value="Unassembled WGS sequence"/>
</dbReference>
<dbReference type="Gene3D" id="3.10.50.40">
    <property type="match status" value="1"/>
</dbReference>
<dbReference type="AlphaFoldDB" id="A0AAW4L558"/>
<dbReference type="PROSITE" id="PS51257">
    <property type="entry name" value="PROKAR_LIPOPROTEIN"/>
    <property type="match status" value="1"/>
</dbReference>
<protein>
    <recommendedName>
        <fullName evidence="3">Peptidylprolyl isomerase</fullName>
    </recommendedName>
</protein>
<organism evidence="1 2">
    <name type="scientific">Geoanaerobacter pelophilus</name>
    <dbReference type="NCBI Taxonomy" id="60036"/>
    <lineage>
        <taxon>Bacteria</taxon>
        <taxon>Pseudomonadati</taxon>
        <taxon>Thermodesulfobacteriota</taxon>
        <taxon>Desulfuromonadia</taxon>
        <taxon>Geobacterales</taxon>
        <taxon>Geobacteraceae</taxon>
        <taxon>Geoanaerobacter</taxon>
    </lineage>
</organism>
<sequence length="277" mass="29992">MIHSEIRNVMLAGLLLVTISGCASSTPLRTVASGDRVKLNYTCSLVDDSIAATTQQEIANDEGRKKSGLYLPQNPVQAYELTIGEQEKPGPEGVLSFEQEIVMRLATSIIGSPYSEPRKVKLVAETPTNLSDRDRYLDMSRTRKRPKEMNISIDEFRTLTGTTPEIGQSVIFDPLLPGSIASMADGKVTLKFAPHSMQDLVTPFGLANIHDAGDHYTIELQVKKDGLLRSGPLAGVISAVKDDSFTIDYGNPFAGERLFCEVIAGPAPVAVKEAGNK</sequence>
<accession>A0AAW4L558</accession>
<evidence type="ECO:0000313" key="1">
    <source>
        <dbReference type="EMBL" id="MBT0666136.1"/>
    </source>
</evidence>
<gene>
    <name evidence="1" type="ORF">KI809_17635</name>
</gene>
<dbReference type="GO" id="GO:0003755">
    <property type="term" value="F:peptidyl-prolyl cis-trans isomerase activity"/>
    <property type="evidence" value="ECO:0007669"/>
    <property type="project" value="InterPro"/>
</dbReference>
<dbReference type="RefSeq" id="WP_214172910.1">
    <property type="nucleotide sequence ID" value="NZ_JAHCVJ010000009.1"/>
</dbReference>
<comment type="caution">
    <text evidence="1">The sequence shown here is derived from an EMBL/GenBank/DDBJ whole genome shotgun (WGS) entry which is preliminary data.</text>
</comment>
<proteinExistence type="predicted"/>